<dbReference type="EMBL" id="BMAV01013572">
    <property type="protein sequence ID" value="GFY61326.1"/>
    <property type="molecule type" value="Genomic_DNA"/>
</dbReference>
<proteinExistence type="predicted"/>
<evidence type="ECO:0000313" key="2">
    <source>
        <dbReference type="Proteomes" id="UP000886998"/>
    </source>
</evidence>
<gene>
    <name evidence="1" type="ORF">TNIN_42381</name>
</gene>
<accession>A0A8X6XXU6</accession>
<comment type="caution">
    <text evidence="1">The sequence shown here is derived from an EMBL/GenBank/DDBJ whole genome shotgun (WGS) entry which is preliminary data.</text>
</comment>
<protein>
    <submittedName>
        <fullName evidence="1">Uncharacterized protein</fullName>
    </submittedName>
</protein>
<reference evidence="1" key="1">
    <citation type="submission" date="2020-08" db="EMBL/GenBank/DDBJ databases">
        <title>Multicomponent nature underlies the extraordinary mechanical properties of spider dragline silk.</title>
        <authorList>
            <person name="Kono N."/>
            <person name="Nakamura H."/>
            <person name="Mori M."/>
            <person name="Yoshida Y."/>
            <person name="Ohtoshi R."/>
            <person name="Malay A.D."/>
            <person name="Moran D.A.P."/>
            <person name="Tomita M."/>
            <person name="Numata K."/>
            <person name="Arakawa K."/>
        </authorList>
    </citation>
    <scope>NUCLEOTIDE SEQUENCE</scope>
</reference>
<sequence length="88" mass="10297">GFNTLQLEGYISCMRSLARILFKSVCPGHHLELNKQKLIEEPFRHFKALKRSTGNRHEAPAFESTEFCSQWIQKCLKEGDDRKRVHSH</sequence>
<feature type="non-terminal residue" evidence="1">
    <location>
        <position position="1"/>
    </location>
</feature>
<keyword evidence="2" id="KW-1185">Reference proteome</keyword>
<evidence type="ECO:0000313" key="1">
    <source>
        <dbReference type="EMBL" id="GFY61326.1"/>
    </source>
</evidence>
<dbReference type="Proteomes" id="UP000886998">
    <property type="component" value="Unassembled WGS sequence"/>
</dbReference>
<name>A0A8X6XXU6_9ARAC</name>
<organism evidence="1 2">
    <name type="scientific">Trichonephila inaurata madagascariensis</name>
    <dbReference type="NCBI Taxonomy" id="2747483"/>
    <lineage>
        <taxon>Eukaryota</taxon>
        <taxon>Metazoa</taxon>
        <taxon>Ecdysozoa</taxon>
        <taxon>Arthropoda</taxon>
        <taxon>Chelicerata</taxon>
        <taxon>Arachnida</taxon>
        <taxon>Araneae</taxon>
        <taxon>Araneomorphae</taxon>
        <taxon>Entelegynae</taxon>
        <taxon>Araneoidea</taxon>
        <taxon>Nephilidae</taxon>
        <taxon>Trichonephila</taxon>
        <taxon>Trichonephila inaurata</taxon>
    </lineage>
</organism>
<dbReference type="AlphaFoldDB" id="A0A8X6XXU6"/>